<dbReference type="STRING" id="1472378.AU381_00015"/>
<protein>
    <submittedName>
        <fullName evidence="2">Uncharacterized protein</fullName>
    </submittedName>
</protein>
<proteinExistence type="predicted"/>
<reference evidence="2 3" key="1">
    <citation type="journal article" date="2016" name="Int. J. Syst. Evol. Microbiol.">
        <title>Ensifer glycinis sp. nov., an novel rhizobial species associated with Glycine spp.</title>
        <authorList>
            <person name="Yan H."/>
            <person name="Yan J."/>
            <person name="Sui X.H."/>
            <person name="Wang E.T."/>
            <person name="Chen W.X."/>
            <person name="Zhang X.X."/>
            <person name="Chen W.F."/>
        </authorList>
    </citation>
    <scope>NUCLEOTIDE SEQUENCE [LARGE SCALE GENOMIC DNA]</scope>
    <source>
        <strain evidence="2 3">CCBAU 23380</strain>
    </source>
</reference>
<feature type="transmembrane region" description="Helical" evidence="1">
    <location>
        <begin position="86"/>
        <end position="106"/>
    </location>
</feature>
<evidence type="ECO:0000256" key="1">
    <source>
        <dbReference type="SAM" id="Phobius"/>
    </source>
</evidence>
<dbReference type="Proteomes" id="UP000094025">
    <property type="component" value="Unassembled WGS sequence"/>
</dbReference>
<keyword evidence="1" id="KW-1133">Transmembrane helix</keyword>
<gene>
    <name evidence="2" type="ORF">AU381_00015</name>
</gene>
<organism evidence="2 3">
    <name type="scientific">Sinorhizobium glycinis</name>
    <dbReference type="NCBI Taxonomy" id="1472378"/>
    <lineage>
        <taxon>Bacteria</taxon>
        <taxon>Pseudomonadati</taxon>
        <taxon>Pseudomonadota</taxon>
        <taxon>Alphaproteobacteria</taxon>
        <taxon>Hyphomicrobiales</taxon>
        <taxon>Rhizobiaceae</taxon>
        <taxon>Sinorhizobium/Ensifer group</taxon>
        <taxon>Sinorhizobium</taxon>
    </lineage>
</organism>
<sequence>MDARQKLENKIIGAVVSAVGNPAVPAQPGAVSPIVEAVTSKILPEIINATNNEPWYRSRVTLGALLAAISGILGAFGYALPAELQGNVIDLIIALGPVVGGALALYGRWAAKKPIGG</sequence>
<feature type="transmembrane region" description="Helical" evidence="1">
    <location>
        <begin position="60"/>
        <end position="80"/>
    </location>
</feature>
<dbReference type="AlphaFoldDB" id="A0A178XYF9"/>
<keyword evidence="3" id="KW-1185">Reference proteome</keyword>
<comment type="caution">
    <text evidence="2">The sequence shown here is derived from an EMBL/GenBank/DDBJ whole genome shotgun (WGS) entry which is preliminary data.</text>
</comment>
<accession>A0A178XYF9</accession>
<evidence type="ECO:0000313" key="3">
    <source>
        <dbReference type="Proteomes" id="UP000094025"/>
    </source>
</evidence>
<dbReference type="EMBL" id="LPUX01000053">
    <property type="protein sequence ID" value="OAP40348.1"/>
    <property type="molecule type" value="Genomic_DNA"/>
</dbReference>
<name>A0A178XYF9_9HYPH</name>
<keyword evidence="1" id="KW-0472">Membrane</keyword>
<dbReference type="RefSeq" id="WP_060563921.1">
    <property type="nucleotide sequence ID" value="NZ_LPUX01000053.1"/>
</dbReference>
<evidence type="ECO:0000313" key="2">
    <source>
        <dbReference type="EMBL" id="OAP40348.1"/>
    </source>
</evidence>
<dbReference type="OrthoDB" id="8401987at2"/>
<keyword evidence="1" id="KW-0812">Transmembrane</keyword>